<dbReference type="InterPro" id="IPR039844">
    <property type="entry name" value="URB1"/>
</dbReference>
<feature type="region of interest" description="Disordered" evidence="1">
    <location>
        <begin position="1088"/>
        <end position="1123"/>
    </location>
</feature>
<feature type="region of interest" description="Disordered" evidence="1">
    <location>
        <begin position="2002"/>
        <end position="2037"/>
    </location>
</feature>
<evidence type="ECO:0000259" key="3">
    <source>
        <dbReference type="Pfam" id="PF11707"/>
    </source>
</evidence>
<dbReference type="OrthoDB" id="188035at2759"/>
<dbReference type="InParanoid" id="D8TJT2"/>
<dbReference type="eggNOG" id="KOG1791">
    <property type="taxonomic scope" value="Eukaryota"/>
</dbReference>
<feature type="transmembrane region" description="Helical" evidence="2">
    <location>
        <begin position="3452"/>
        <end position="3471"/>
    </location>
</feature>
<feature type="transmembrane region" description="Helical" evidence="2">
    <location>
        <begin position="3381"/>
        <end position="3401"/>
    </location>
</feature>
<accession>D8TJT2</accession>
<dbReference type="InterPro" id="IPR016833">
    <property type="entry name" value="Put_Na-Bile_cotransptr"/>
</dbReference>
<feature type="region of interest" description="Disordered" evidence="1">
    <location>
        <begin position="209"/>
        <end position="242"/>
    </location>
</feature>
<feature type="region of interest" description="Disordered" evidence="1">
    <location>
        <begin position="96"/>
        <end position="120"/>
    </location>
</feature>
<feature type="transmembrane region" description="Helical" evidence="2">
    <location>
        <begin position="3407"/>
        <end position="3431"/>
    </location>
</feature>
<feature type="region of interest" description="Disordered" evidence="1">
    <location>
        <begin position="1011"/>
        <end position="1042"/>
    </location>
</feature>
<feature type="region of interest" description="Disordered" evidence="1">
    <location>
        <begin position="1209"/>
        <end position="1229"/>
    </location>
</feature>
<evidence type="ECO:0000256" key="1">
    <source>
        <dbReference type="SAM" id="MobiDB-lite"/>
    </source>
</evidence>
<organism evidence="5">
    <name type="scientific">Volvox carteri f. nagariensis</name>
    <dbReference type="NCBI Taxonomy" id="3068"/>
    <lineage>
        <taxon>Eukaryota</taxon>
        <taxon>Viridiplantae</taxon>
        <taxon>Chlorophyta</taxon>
        <taxon>core chlorophytes</taxon>
        <taxon>Chlorophyceae</taxon>
        <taxon>CS clade</taxon>
        <taxon>Chlamydomonadales</taxon>
        <taxon>Volvocaceae</taxon>
        <taxon>Volvox</taxon>
    </lineage>
</organism>
<name>D8TJT2_VOLCA</name>
<feature type="region of interest" description="Disordered" evidence="1">
    <location>
        <begin position="2188"/>
        <end position="2233"/>
    </location>
</feature>
<dbReference type="RefSeq" id="XP_002946671.1">
    <property type="nucleotide sequence ID" value="XM_002946625.1"/>
</dbReference>
<feature type="compositionally biased region" description="Gly residues" evidence="1">
    <location>
        <begin position="3235"/>
        <end position="3256"/>
    </location>
</feature>
<keyword evidence="2" id="KW-0812">Transmembrane</keyword>
<protein>
    <recommendedName>
        <fullName evidence="3">URB1 N-terminal domain-containing protein</fullName>
    </recommendedName>
</protein>
<feature type="region of interest" description="Disordered" evidence="1">
    <location>
        <begin position="1287"/>
        <end position="1323"/>
    </location>
</feature>
<dbReference type="Pfam" id="PF13593">
    <property type="entry name" value="SBF_like"/>
    <property type="match status" value="1"/>
</dbReference>
<dbReference type="PANTHER" id="PTHR13500">
    <property type="entry name" value="NUCLEOLAR PRERIBOSOMAL-ASSOCIATED PROTEIN 1"/>
    <property type="match status" value="1"/>
</dbReference>
<evidence type="ECO:0000313" key="4">
    <source>
        <dbReference type="EMBL" id="EFJ52598.1"/>
    </source>
</evidence>
<dbReference type="Proteomes" id="UP000001058">
    <property type="component" value="Unassembled WGS sequence"/>
</dbReference>
<feature type="region of interest" description="Disordered" evidence="1">
    <location>
        <begin position="626"/>
        <end position="707"/>
    </location>
</feature>
<dbReference type="GO" id="GO:0005730">
    <property type="term" value="C:nucleolus"/>
    <property type="evidence" value="ECO:0007669"/>
    <property type="project" value="TreeGrafter"/>
</dbReference>
<dbReference type="KEGG" id="vcn:VOLCADRAFT_86859"/>
<keyword evidence="2" id="KW-1133">Transmembrane helix</keyword>
<feature type="region of interest" description="Disordered" evidence="1">
    <location>
        <begin position="1732"/>
        <end position="1759"/>
    </location>
</feature>
<dbReference type="GO" id="GO:0000466">
    <property type="term" value="P:maturation of 5.8S rRNA from tricistronic rRNA transcript (SSU-rRNA, 5.8S rRNA, LSU-rRNA)"/>
    <property type="evidence" value="ECO:0007669"/>
    <property type="project" value="TreeGrafter"/>
</dbReference>
<feature type="compositionally biased region" description="Acidic residues" evidence="1">
    <location>
        <begin position="2002"/>
        <end position="2011"/>
    </location>
</feature>
<dbReference type="GO" id="GO:0000463">
    <property type="term" value="P:maturation of LSU-rRNA from tricistronic rRNA transcript (SSU-rRNA, 5.8S rRNA, LSU-rRNA)"/>
    <property type="evidence" value="ECO:0007669"/>
    <property type="project" value="TreeGrafter"/>
</dbReference>
<feature type="transmembrane region" description="Helical" evidence="2">
    <location>
        <begin position="3483"/>
        <end position="3501"/>
    </location>
</feature>
<feature type="region of interest" description="Disordered" evidence="1">
    <location>
        <begin position="3093"/>
        <end position="3124"/>
    </location>
</feature>
<evidence type="ECO:0000313" key="5">
    <source>
        <dbReference type="Proteomes" id="UP000001058"/>
    </source>
</evidence>
<sequence>MSTAAIDSFDLVKTTEALRAIRELDVNLSGLKALHDAISRPGPQGWQHLLSYMRISPACTELCNIWEAQATIKDPRVFPQLLLLIADILAAKPPAELTATEAPTQDSHGHTRRRDRGYRSGDEAAAVAAAAAAPPAAAMSFVSSAQQQLISLALGRRLKSLYHALGSDHQPTANAALQLLTAIAAHSVVAARDLVTAFDWSLSALTRISRPSKERPERGAAGSQQQQQQQQSNRRRDGGATASAWDRSNVLFRPRRAMFVRFCRALLDSADHATLARLLPLRALTGGLLHHMAADPPGHVLQTLLILGRRVLAPAVPGGAAAAAAAAAALPPRLRAEPFGDVALAQLAEIAASSDEPAEGAEGRGNAAAAAAEAALEVLVMLCTNPANGLMTYGSPDSGAAAGAPQHGPGVKRLLRLLPRLRPLDHVRHVRLLNEVATRCPWLAAEFASSLPYDLQPKLSSRWVAAMTLAARLTAAAAVAPSPLLDRLTTAAAPPPSADSPIVRAHMRCCMPPALSKAVLSRGLQHDRPVVQALTLDAVAAMMRSVEPLLALVAASAAAAAAAGASGGGTAAWPSFHRRLCSTVRARLPDLGILQALHTALEKRDSAPTATAAAAAVETLGAALGRSKSEKAAAGKDGGGGRVGSGGAAKDGGDVRMKDVAASTAVEMDEQEGSDAGRGGGEEEEEAGAAEEEEGGSPGAVVKGGSGSGSGAKGGGLLAAAVFGAAVARDPSRVRLAVLVRLLDVIASYCRLLPDAAADAHFDAVKLLPPGDVLALDEQHQAALMGVLAAAVAEPAAAAGFGPSAAPLSTALVLPLLRLLTGAASPAVRQSAGELLVCRLKPLLLGGMAPTAAEGPGASAAVAAALAGGGADVPYNWGWDELELRIWLWMLPSQPVPRTATAAAAAAPEVSPLVGGGADAVLSFLANLAVAASRRPQCPSRGPVSPLAALSLRNCLRLLRSRRSGARGEQERAAVCGYVAGVLHLLTQQLDDPWVMLHLLERALLADKATAAAAAAPPPEHEPPPPPPPSSSVPAGQAISLPPEGQPLRSLYDWLRKSCRSRAALVATVPDVVGAPCVASGGLDSSAPGNLRVEVVGDGSGDGGGGDSTQPDGDAESTATTKSLSKKLRECVKAAAKVLKKDRDGGGGHDSSSSSSCSQGLPAAACAHLAEAASLASLLLSRHCTEPAEAAAHAVRLLQLAVRKTPPSLAATGAPAAADDDPGSVGNGKSDLPAAATAAVAAPPPSVPGPRELLLAALWIFALLKPLASRCILVPAEMLCVVAAEGDGGAGEEGGAKAGESGGGLGEAEEDVEGDGGGGQGWELGPSAAALEVVTGGSGGGGSSGSDTWRWTAAAAAWDGQLPALVLMQGDFLWRRRGGGGRLGSAVDVDGGGGGVERFGATAASFPSWALIAAAGSVPFWLRSLASSPGGAAAAFQLVRQLLPAAQPAAGPSAELSSAAVRHVGSSLKVVACGTLLRVLRSSAAPVAVLLAAPLATAAAPPQRHGRRVQNVDSCIGAVASAACRHALRLLGDLWIQLTTAAAVAAAATTTTAGAVMATATIAAGAWPGAETAGNPTTFNAAAVIVAVRAACARHIRAAVACLRTLLTRDEARRCSGGSDDVDAAVEVLLPLARHGAAGQLLPLVQELLAAAAAAAANTASAAAVATAAPEVAPKAKRKAKAAANGVLEPAAVARQQRLLEAGLALAASVLADPRALLGGFGARASGGDVISSSSGGNRGEGGEREEANDDGDASSSGGNGVRLRQVFAAVQAELVSLVCGTGVSGVGDGGGGGAAERAAELASTALCCGLQGPAGHILALEVTADALEACVRLAPRSVAAADAAAAALALGPPALHARFAAVLPAVVTAEEQRRPGLGRRLALARLLPAADTYTRLAEAAYGRSAADVGGRFVASDPVVRAFREPLFAYLTRKARKVTAAAAAAAANGSGRRRRSRGDGGLAAAVADSGLPRDAVERLRTFAVPLLARLLHLSYGVPLSLDGDDDGDDEGSGDRGGGGVRGKGVEGRGTDLTGRPPLASSAEQLALAEALLRDAVLHRRNGGRSDGGEAAAAESWGTTELAAVAAVLGAATATLAALYGKGVLPSGAGGSAAQRRLLATASGCLDGSVGDLLADLPDSAREGPAFAAICRTVQPLATATAVHAASDRAALRCLRRVLAALLPQAAAGGNGDGGDAAAATAPAKDTDKDVEMEAADTETDDENGKRMQEGVSEDDVDDVGADAMLLPYGLVPNAVAAAAAGEMLESFITTPALLTMFAPPATAAAAPPPPPALARLPLPLVSLLSVGDVAGAGGLTAVPRQDAAQTDTDECRTAAAVEALRTEFATLLETLLDLRLAYDTYDQHGRHCGKAGAGNRSDGAAAAAAAAAATAAAFGHGAAERTVLEALLQLLQCAYGASLRESDRAVLRVLLRLDELLLPLPAADSADGDDADDPRCADLVTRRLSGGSPLARSGYVCGTAARQYYQASAAAQAAAYGTAAAGAAADRTALRTRAVTENQLSDPRVIALACVCFPAGRTLAAEEDDPWAIPSAAPAAAAADELRRPRTTSCSDGGDPAWLLPYTVCCLRDGAATVQDLAGWGLLPLCLRCLAVEDVGLRTLSYEALALAAAQLDSLEAAAAAAAAAAGGGSRAAAARAIEGKAAAAGLAGPAALGSFLPAAAAATAGGGAGSTAGTAAAGVVGPSDLRGAHRAAADFRQRQQLQALLAHVRNAVTAPLQQLPHLSALFAAEAAVVLMQPQGPLDGSICRRKFVAEVCQALYGSRAAALDAAAGGGGAGNSIGVDGEAPGTIGAGAGAVSAAGGSGGGGGGGLPVCSSLALDVLAALSRLPALGRHLVMVTGFVPWLGHLAASAVQDAQRGRYGSTGAAVVRQVRVPHMSSEPAALPAAAVLALGTLRDLIRRRVCLRRHDGDAAVHQYGQAAGTLARAARACGSGELAAWTCSMLAGLAAALPPWRTQPLWRAAATPAVLLQLYGVITTSAGGGGGGEGALPTSASTRRLQMWLQAVLRSSFPVPPPAAPAAIAAAIAVVGAVPHSNLGNAEALTLPLGSGAVQRLVCTAITAALSLSRSASAASHRTLGRREEGDGGGGGLPGRQPAAVHPPTHTGSHGGMCCTAAAAATARACLLWLASLAAAGHCLCPPRSAAIQPLSEALYELVAIATSPRLDPSGPATAAAATSSAAAAAFRVTLLSHAVCQRSLLAADCRPPVGSCTAGGGGDAGGRGGHGGAGDDSGSGGKWRREELPEDLWRCAGERLQAVLGPRTPPSLFATTITPPPQPPQPPRQGVEGADAAAHAWLRAARVALAEAEAAEVAEGQVHGAAWDYVGCGGCGGWEAAEGVLQELLLGPVGLATPRKVEGRAFIIKNYLPIAFLVALGLALAWPVPGRFLANVSILGNVRICQVAAMVLVFLITGLQLNTTEVKRALALRNLPVVMYGFVSILIATPCLGFALRSAPLDPWEFATGLAIFTVAPTTLGVGVALTEACGGNRAMALLLTVGTNALAVFTMPPELRLLLPPGHAGKGSTAGGPAELKMDVQVTDLLIKLAITVLVPFILGKFAREAWPAAERFAKTYRVGLSLTSTTSLAFVVWQTLSAARDLLLAQRPGPVFAMMGLAVSMHLLYLLGNYLVVWFVLRAPLREAIAVVIMASQKSAPVAVTTITFMTRDAAQQGLLSLPAIVGQLCQIFIGAALAKWLARVVERSEKAEEEVAREEAAAVAAVAAVAAEAGAYEQIKRHIYMIKRALRTAPLDDIDS</sequence>
<feature type="compositionally biased region" description="Acidic residues" evidence="1">
    <location>
        <begin position="2212"/>
        <end position="2221"/>
    </location>
</feature>
<keyword evidence="2" id="KW-0472">Membrane</keyword>
<feature type="compositionally biased region" description="Gly residues" evidence="1">
    <location>
        <begin position="1287"/>
        <end position="1306"/>
    </location>
</feature>
<feature type="transmembrane region" description="Helical" evidence="2">
    <location>
        <begin position="3592"/>
        <end position="3610"/>
    </location>
</feature>
<feature type="transmembrane region" description="Helical" evidence="2">
    <location>
        <begin position="3630"/>
        <end position="3654"/>
    </location>
</feature>
<feature type="transmembrane region" description="Helical" evidence="2">
    <location>
        <begin position="3661"/>
        <end position="3683"/>
    </location>
</feature>
<feature type="compositionally biased region" description="Acidic residues" evidence="1">
    <location>
        <begin position="682"/>
        <end position="695"/>
    </location>
</feature>
<dbReference type="PANTHER" id="PTHR13500:SF0">
    <property type="entry name" value="NUCLEOLAR PRE-RIBOSOMAL-ASSOCIATED PROTEIN 1"/>
    <property type="match status" value="1"/>
</dbReference>
<feature type="transmembrane region" description="Helical" evidence="2">
    <location>
        <begin position="3561"/>
        <end position="3580"/>
    </location>
</feature>
<feature type="compositionally biased region" description="Gly residues" evidence="1">
    <location>
        <begin position="696"/>
        <end position="707"/>
    </location>
</feature>
<reference evidence="4 5" key="1">
    <citation type="journal article" date="2010" name="Science">
        <title>Genomic analysis of organismal complexity in the multicellular green alga Volvox carteri.</title>
        <authorList>
            <person name="Prochnik S.E."/>
            <person name="Umen J."/>
            <person name="Nedelcu A.M."/>
            <person name="Hallmann A."/>
            <person name="Miller S.M."/>
            <person name="Nishii I."/>
            <person name="Ferris P."/>
            <person name="Kuo A."/>
            <person name="Mitros T."/>
            <person name="Fritz-Laylin L.K."/>
            <person name="Hellsten U."/>
            <person name="Chapman J."/>
            <person name="Simakov O."/>
            <person name="Rensing S.A."/>
            <person name="Terry A."/>
            <person name="Pangilinan J."/>
            <person name="Kapitonov V."/>
            <person name="Jurka J."/>
            <person name="Salamov A."/>
            <person name="Shapiro H."/>
            <person name="Schmutz J."/>
            <person name="Grimwood J."/>
            <person name="Lindquist E."/>
            <person name="Lucas S."/>
            <person name="Grigoriev I.V."/>
            <person name="Schmitt R."/>
            <person name="Kirk D."/>
            <person name="Rokhsar D.S."/>
        </authorList>
    </citation>
    <scope>NUCLEOTIDE SEQUENCE [LARGE SCALE GENOMIC DNA]</scope>
    <source>
        <strain evidence="5">f. Nagariensis / Eve</strain>
    </source>
</reference>
<dbReference type="InterPro" id="IPR038770">
    <property type="entry name" value="Na+/solute_symporter_sf"/>
</dbReference>
<dbReference type="eggNOG" id="KOG4821">
    <property type="taxonomic scope" value="Eukaryota"/>
</dbReference>
<feature type="transmembrane region" description="Helical" evidence="2">
    <location>
        <begin position="3695"/>
        <end position="3716"/>
    </location>
</feature>
<dbReference type="EMBL" id="GL378324">
    <property type="protein sequence ID" value="EFJ52598.1"/>
    <property type="molecule type" value="Genomic_DNA"/>
</dbReference>
<evidence type="ECO:0000256" key="2">
    <source>
        <dbReference type="SAM" id="Phobius"/>
    </source>
</evidence>
<feature type="domain" description="URB1 N-terminal" evidence="3">
    <location>
        <begin position="143"/>
        <end position="465"/>
    </location>
</feature>
<proteinExistence type="predicted"/>
<feature type="compositionally biased region" description="Gly residues" evidence="1">
    <location>
        <begin position="1098"/>
        <end position="1107"/>
    </location>
</feature>
<dbReference type="Gene3D" id="1.20.1530.20">
    <property type="match status" value="1"/>
</dbReference>
<feature type="compositionally biased region" description="Gly residues" evidence="1">
    <location>
        <begin position="636"/>
        <end position="650"/>
    </location>
</feature>
<feature type="region of interest" description="Disordered" evidence="1">
    <location>
        <begin position="3235"/>
        <end position="3259"/>
    </location>
</feature>
<keyword evidence="5" id="KW-1185">Reference proteome</keyword>
<feature type="transmembrane region" description="Helical" evidence="2">
    <location>
        <begin position="3510"/>
        <end position="3527"/>
    </location>
</feature>
<dbReference type="Pfam" id="PF11707">
    <property type="entry name" value="Npa1"/>
    <property type="match status" value="1"/>
</dbReference>
<gene>
    <name evidence="4" type="ORF">VOLCADRAFT_86859</name>
</gene>
<dbReference type="InterPro" id="IPR021714">
    <property type="entry name" value="URB1_N"/>
</dbReference>
<dbReference type="GeneID" id="9617494"/>